<dbReference type="CDD" id="cd07062">
    <property type="entry name" value="Peptidase_S66_mccF_like"/>
    <property type="match status" value="1"/>
</dbReference>
<protein>
    <submittedName>
        <fullName evidence="5">LD-carboxypeptidase</fullName>
    </submittedName>
</protein>
<dbReference type="GO" id="GO:0016787">
    <property type="term" value="F:hydrolase activity"/>
    <property type="evidence" value="ECO:0007669"/>
    <property type="project" value="UniProtKB-KW"/>
</dbReference>
<dbReference type="InterPro" id="IPR040449">
    <property type="entry name" value="Peptidase_S66_N"/>
</dbReference>
<reference evidence="5" key="1">
    <citation type="submission" date="2020-09" db="EMBL/GenBank/DDBJ databases">
        <authorList>
            <person name="Kim M.K."/>
        </authorList>
    </citation>
    <scope>NUCLEOTIDE SEQUENCE</scope>
    <source>
        <strain evidence="5">BT702</strain>
    </source>
</reference>
<dbReference type="Gene3D" id="3.50.30.60">
    <property type="entry name" value="LD-carboxypeptidase A C-terminal domain-like"/>
    <property type="match status" value="1"/>
</dbReference>
<proteinExistence type="inferred from homology"/>
<dbReference type="PANTHER" id="PTHR30237">
    <property type="entry name" value="MURAMOYLTETRAPEPTIDE CARBOXYPEPTIDASE"/>
    <property type="match status" value="1"/>
</dbReference>
<evidence type="ECO:0000259" key="3">
    <source>
        <dbReference type="Pfam" id="PF02016"/>
    </source>
</evidence>
<sequence length="354" mass="39413">MNNGLTKPKSLQPGDTVATISLSWGGAATFPHRYEVGKSQLEQTFGLRVVETRNALRPADWLYRNPQARADDLMEAFADPQIKAIISIIGGDDSIRTLPFLDVTVIRDNPKIFLGFSDTTVTHLACYRAGLSSFYGTSLLVGFAENGSMHAYQVADLRRTLFASKPTGVIEPNKDGWTSTFFDWAEPANQQLIRPLTSPTGWRFLQGRSQIEGRLVGGCVEVLEMLKGTDYWPPLSAWDGAILFLEMAEFDLNSEPLIRPQQLAWILRNYAAMGILSKLNGILLGRPYHNRYVDEYDQALIQVVRDEQGLDQLPIISGMDFGHTAPTFTLPYGCMARIDPDKQTFELLESGCEG</sequence>
<dbReference type="InterPro" id="IPR029062">
    <property type="entry name" value="Class_I_gatase-like"/>
</dbReference>
<keyword evidence="2" id="KW-0378">Hydrolase</keyword>
<comment type="caution">
    <text evidence="5">The sequence shown here is derived from an EMBL/GenBank/DDBJ whole genome shotgun (WGS) entry which is preliminary data.</text>
</comment>
<name>A0A926XVQ1_9BACT</name>
<keyword evidence="6" id="KW-1185">Reference proteome</keyword>
<dbReference type="EMBL" id="JACWZY010000007">
    <property type="protein sequence ID" value="MBD2701244.1"/>
    <property type="molecule type" value="Genomic_DNA"/>
</dbReference>
<evidence type="ECO:0000313" key="5">
    <source>
        <dbReference type="EMBL" id="MBD2701244.1"/>
    </source>
</evidence>
<evidence type="ECO:0000259" key="4">
    <source>
        <dbReference type="Pfam" id="PF17676"/>
    </source>
</evidence>
<dbReference type="PIRSF" id="PIRSF028757">
    <property type="entry name" value="LD-carboxypeptidase"/>
    <property type="match status" value="1"/>
</dbReference>
<dbReference type="InterPro" id="IPR027478">
    <property type="entry name" value="LdcA_N"/>
</dbReference>
<dbReference type="Proteomes" id="UP000598820">
    <property type="component" value="Unassembled WGS sequence"/>
</dbReference>
<dbReference type="InterPro" id="IPR040921">
    <property type="entry name" value="Peptidase_S66C"/>
</dbReference>
<evidence type="ECO:0000256" key="2">
    <source>
        <dbReference type="ARBA" id="ARBA00022801"/>
    </source>
</evidence>
<evidence type="ECO:0000256" key="1">
    <source>
        <dbReference type="ARBA" id="ARBA00010233"/>
    </source>
</evidence>
<feature type="domain" description="LD-carboxypeptidase C-terminal" evidence="4">
    <location>
        <begin position="212"/>
        <end position="338"/>
    </location>
</feature>
<feature type="domain" description="LD-carboxypeptidase N-terminal" evidence="3">
    <location>
        <begin position="17"/>
        <end position="136"/>
    </location>
</feature>
<comment type="similarity">
    <text evidence="1">Belongs to the peptidase S66 family.</text>
</comment>
<gene>
    <name evidence="5" type="ORF">IC229_11395</name>
</gene>
<dbReference type="SUPFAM" id="SSF52317">
    <property type="entry name" value="Class I glutamine amidotransferase-like"/>
    <property type="match status" value="1"/>
</dbReference>
<dbReference type="AlphaFoldDB" id="A0A926XVQ1"/>
<dbReference type="SUPFAM" id="SSF141986">
    <property type="entry name" value="LD-carboxypeptidase A C-terminal domain-like"/>
    <property type="match status" value="1"/>
</dbReference>
<accession>A0A926XVQ1</accession>
<organism evidence="5 6">
    <name type="scientific">Spirosoma profusum</name>
    <dbReference type="NCBI Taxonomy" id="2771354"/>
    <lineage>
        <taxon>Bacteria</taxon>
        <taxon>Pseudomonadati</taxon>
        <taxon>Bacteroidota</taxon>
        <taxon>Cytophagia</taxon>
        <taxon>Cytophagales</taxon>
        <taxon>Cytophagaceae</taxon>
        <taxon>Spirosoma</taxon>
    </lineage>
</organism>
<dbReference type="PANTHER" id="PTHR30237:SF4">
    <property type="entry name" value="LD-CARBOXYPEPTIDASE C-TERMINAL DOMAIN-CONTAINING PROTEIN"/>
    <property type="match status" value="1"/>
</dbReference>
<dbReference type="RefSeq" id="WP_190887089.1">
    <property type="nucleotide sequence ID" value="NZ_JACWZY010000007.1"/>
</dbReference>
<dbReference type="Gene3D" id="3.40.50.10740">
    <property type="entry name" value="Class I glutamine amidotransferase-like"/>
    <property type="match status" value="1"/>
</dbReference>
<dbReference type="Pfam" id="PF02016">
    <property type="entry name" value="Peptidase_S66"/>
    <property type="match status" value="1"/>
</dbReference>
<dbReference type="Pfam" id="PF17676">
    <property type="entry name" value="Peptidase_S66C"/>
    <property type="match status" value="1"/>
</dbReference>
<dbReference type="InterPro" id="IPR027461">
    <property type="entry name" value="Carboxypeptidase_A_C_sf"/>
</dbReference>
<dbReference type="InterPro" id="IPR003507">
    <property type="entry name" value="S66_fam"/>
</dbReference>
<evidence type="ECO:0000313" key="6">
    <source>
        <dbReference type="Proteomes" id="UP000598820"/>
    </source>
</evidence>